<feature type="signal peptide" evidence="4">
    <location>
        <begin position="1"/>
        <end position="19"/>
    </location>
</feature>
<feature type="chain" id="PRO_5035199515" evidence="4">
    <location>
        <begin position="20"/>
        <end position="1229"/>
    </location>
</feature>
<proteinExistence type="predicted"/>
<dbReference type="InterPro" id="IPR024079">
    <property type="entry name" value="MetalloPept_cat_dom_sf"/>
</dbReference>
<feature type="domain" description="CUB" evidence="5">
    <location>
        <begin position="555"/>
        <end position="667"/>
    </location>
</feature>
<dbReference type="Pfam" id="PF18911">
    <property type="entry name" value="PKD_4"/>
    <property type="match status" value="1"/>
</dbReference>
<dbReference type="KEGG" id="scor:J3U87_26905"/>
<dbReference type="PANTHER" id="PTHR24251">
    <property type="entry name" value="OVOCHYMASE-RELATED"/>
    <property type="match status" value="1"/>
</dbReference>
<dbReference type="CDD" id="cd00146">
    <property type="entry name" value="PKD"/>
    <property type="match status" value="1"/>
</dbReference>
<dbReference type="InterPro" id="IPR008754">
    <property type="entry name" value="Peptidase_M43"/>
</dbReference>
<protein>
    <submittedName>
        <fullName evidence="7">Pre-peptidase C-terminal domain-containing protein</fullName>
    </submittedName>
</protein>
<evidence type="ECO:0000256" key="1">
    <source>
        <dbReference type="ARBA" id="ARBA00001913"/>
    </source>
</evidence>
<sequence length="1229" mass="131889">MRSLLLFLLLVQAALPLLALPETGGPCRVGPSLQKHIHGLYRQQPELEALHRKAEAQQQLDLQRFSALSDSEKKAPIYTIPVVFHVMTWQSDNGNDGYVTDAKIHEALEIVNREFNAQNGVFDDIVPAFAGIVADPRIEFVLAQRDPDGNPTSGITRDVTIHTYNGLWSYPELKRVNSWPHDKYLNVWVVQSSDGSNGSAWAYLPSQVDEGSGLEDLDGIVISTWALGATTPGYHSILTHEIGHSLNLRHTWGPGTHGSAEACSEDDGVSDTPNCSGTSGCDTSASTCGSLDMVQNFMDYAKCPIAFSQGQVTRMHAALNSQVALRNQLWTQNNLVDTGIVGSQVRASFLASGKRITPNESVDFTDRSVSGSSAITSWSWSFPGGSPSAHNGATPPPITYAEAGAYDVVLTVNTASGATHQTHRRRYIQVSDDLAMHPGTALIHKGTFTDAQPTRYYDHDVDHTLTAYPRDNGQMLRFSFAEFRLADSDQLRIYDGTSTSAPLIGTYTGSNSPGVIRATNASGAITFWFIANGSGNHRGWEAGFDYVDDTTFIMQSGTFSTGSGVFVDPGLHGNYGVEYNETMTLSPSEAGKMLRVVFTSFMMEDVDENCEYDYLEIYDGTGTSSPAIGTFCSAGSPGIITASNAQGALTFRFVSDNNRTGPGWSGFITLEDPGGNEYLMKNGQETTSGGIFLDGGKYADYSDDTNQTLTFHPQSADQKLRVTFASFLMEGDDADCEYDTLEIFDGTNTSATKIGTFCNSNSPGVVSASDSNGSGALTFRFLTDDNTTGPGWSSLIEQVDTDATQVYTMQSGTVQAESGIFIDSGRYGSYANDENRVMTIVPPSGNPLTFTFGAFSMEPSDRTCLYDYLEIYDGTDTSAPLVGTYCNISSPGKVTATNPSGALTFRFVSDDNTIGHGWAAHFSTEAGPPNQSPVVSITAPADGATYEVGDAVSFAGSADDAEDGDLAASLSWSSSRDGVIGSGASFSVSTLSEGIHVITASVSDSAGATESDSVTITVEMGSGIPVIGNGQTIEGLSASQDEWLYFRMIVPENTRDLTFEISGGFGDADLYTRLGAQPTRNDWDCRPYSNGNNETCTVANPSAGEYFIGIRAYNSFGNLQLTASYQIDTRQGFTETDLAAAHGDWLHFTIEIPAGASQLDIDIEGGSGDADLYVRNGAQPTKDDWDYRPYIGGNRESVDVASPQAGTWHVSLRGYNAFSGVTLTVYYEP</sequence>
<evidence type="ECO:0000256" key="4">
    <source>
        <dbReference type="SAM" id="SignalP"/>
    </source>
</evidence>
<dbReference type="Gene3D" id="3.40.390.10">
    <property type="entry name" value="Collagenase (Catalytic Domain)"/>
    <property type="match status" value="1"/>
</dbReference>
<dbReference type="InterPro" id="IPR000601">
    <property type="entry name" value="PKD_dom"/>
</dbReference>
<evidence type="ECO:0000313" key="7">
    <source>
        <dbReference type="EMBL" id="QTD49231.1"/>
    </source>
</evidence>
<feature type="domain" description="CUB" evidence="5">
    <location>
        <begin position="674"/>
        <end position="799"/>
    </location>
</feature>
<dbReference type="Gene3D" id="2.60.120.380">
    <property type="match status" value="2"/>
</dbReference>
<keyword evidence="8" id="KW-1185">Reference proteome</keyword>
<comment type="cofactor">
    <cofactor evidence="1">
        <name>Ca(2+)</name>
        <dbReference type="ChEBI" id="CHEBI:29108"/>
    </cofactor>
</comment>
<dbReference type="GO" id="GO:0008237">
    <property type="term" value="F:metallopeptidase activity"/>
    <property type="evidence" value="ECO:0007669"/>
    <property type="project" value="InterPro"/>
</dbReference>
<keyword evidence="3" id="KW-1015">Disulfide bond</keyword>
<gene>
    <name evidence="7" type="ORF">J3U87_26905</name>
</gene>
<dbReference type="SUPFAM" id="SSF49299">
    <property type="entry name" value="PKD domain"/>
    <property type="match status" value="2"/>
</dbReference>
<organism evidence="7 8">
    <name type="scientific">Sulfidibacter corallicola</name>
    <dbReference type="NCBI Taxonomy" id="2818388"/>
    <lineage>
        <taxon>Bacteria</taxon>
        <taxon>Pseudomonadati</taxon>
        <taxon>Acidobacteriota</taxon>
        <taxon>Holophagae</taxon>
        <taxon>Acanthopleuribacterales</taxon>
        <taxon>Acanthopleuribacteraceae</taxon>
        <taxon>Sulfidibacter</taxon>
    </lineage>
</organism>
<evidence type="ECO:0000259" key="5">
    <source>
        <dbReference type="PROSITE" id="PS01180"/>
    </source>
</evidence>
<dbReference type="SMART" id="SM00089">
    <property type="entry name" value="PKD"/>
    <property type="match status" value="2"/>
</dbReference>
<feature type="domain" description="CUB" evidence="5">
    <location>
        <begin position="810"/>
        <end position="925"/>
    </location>
</feature>
<dbReference type="SMART" id="SM00042">
    <property type="entry name" value="CUB"/>
    <property type="match status" value="4"/>
</dbReference>
<dbReference type="InterPro" id="IPR013783">
    <property type="entry name" value="Ig-like_fold"/>
</dbReference>
<name>A0A8A4TK39_SULCO</name>
<dbReference type="Proteomes" id="UP000663929">
    <property type="component" value="Chromosome"/>
</dbReference>
<evidence type="ECO:0000259" key="6">
    <source>
        <dbReference type="PROSITE" id="PS50093"/>
    </source>
</evidence>
<evidence type="ECO:0000313" key="8">
    <source>
        <dbReference type="Proteomes" id="UP000663929"/>
    </source>
</evidence>
<dbReference type="Pfam" id="PF04151">
    <property type="entry name" value="PPC"/>
    <property type="match status" value="2"/>
</dbReference>
<dbReference type="PANTHER" id="PTHR24251:SF50">
    <property type="entry name" value="ATTRACTIN-LIKE 1A"/>
    <property type="match status" value="1"/>
</dbReference>
<dbReference type="InterPro" id="IPR007280">
    <property type="entry name" value="Peptidase_C_arc/bac"/>
</dbReference>
<dbReference type="Gene3D" id="2.60.40.10">
    <property type="entry name" value="Immunoglobulins"/>
    <property type="match status" value="2"/>
</dbReference>
<dbReference type="SUPFAM" id="SSF49854">
    <property type="entry name" value="Spermadhesin, CUB domain"/>
    <property type="match status" value="4"/>
</dbReference>
<feature type="domain" description="PKD" evidence="6">
    <location>
        <begin position="345"/>
        <end position="419"/>
    </location>
</feature>
<dbReference type="SUPFAM" id="SSF55486">
    <property type="entry name" value="Metalloproteases ('zincins'), catalytic domain"/>
    <property type="match status" value="1"/>
</dbReference>
<keyword evidence="2" id="KW-0677">Repeat</keyword>
<dbReference type="InterPro" id="IPR035986">
    <property type="entry name" value="PKD_dom_sf"/>
</dbReference>
<dbReference type="EMBL" id="CP071793">
    <property type="protein sequence ID" value="QTD49231.1"/>
    <property type="molecule type" value="Genomic_DNA"/>
</dbReference>
<dbReference type="Gene3D" id="2.60.120.290">
    <property type="entry name" value="Spermadhesin, CUB domain"/>
    <property type="match status" value="4"/>
</dbReference>
<evidence type="ECO:0000256" key="2">
    <source>
        <dbReference type="ARBA" id="ARBA00022737"/>
    </source>
</evidence>
<reference evidence="7" key="1">
    <citation type="submission" date="2021-03" db="EMBL/GenBank/DDBJ databases">
        <title>Acanthopleuribacteraceae sp. M133.</title>
        <authorList>
            <person name="Wang G."/>
        </authorList>
    </citation>
    <scope>NUCLEOTIDE SEQUENCE</scope>
    <source>
        <strain evidence="7">M133</strain>
    </source>
</reference>
<dbReference type="Pfam" id="PF00431">
    <property type="entry name" value="CUB"/>
    <property type="match status" value="4"/>
</dbReference>
<dbReference type="PROSITE" id="PS50093">
    <property type="entry name" value="PKD"/>
    <property type="match status" value="1"/>
</dbReference>
<dbReference type="Pfam" id="PF05572">
    <property type="entry name" value="Peptidase_M43"/>
    <property type="match status" value="1"/>
</dbReference>
<dbReference type="InterPro" id="IPR000859">
    <property type="entry name" value="CUB_dom"/>
</dbReference>
<dbReference type="CDD" id="cd00041">
    <property type="entry name" value="CUB"/>
    <property type="match status" value="4"/>
</dbReference>
<dbReference type="InterPro" id="IPR022409">
    <property type="entry name" value="PKD/Chitinase_dom"/>
</dbReference>
<keyword evidence="4" id="KW-0732">Signal</keyword>
<dbReference type="AlphaFoldDB" id="A0A8A4TK39"/>
<dbReference type="RefSeq" id="WP_272932426.1">
    <property type="nucleotide sequence ID" value="NZ_CP071793.1"/>
</dbReference>
<evidence type="ECO:0000256" key="3">
    <source>
        <dbReference type="ARBA" id="ARBA00023157"/>
    </source>
</evidence>
<accession>A0A8A4TK39</accession>
<dbReference type="PROSITE" id="PS01180">
    <property type="entry name" value="CUB"/>
    <property type="match status" value="3"/>
</dbReference>
<dbReference type="InterPro" id="IPR035914">
    <property type="entry name" value="Sperma_CUB_dom_sf"/>
</dbReference>